<dbReference type="FunFam" id="3.10.50.40:FF:000006">
    <property type="entry name" value="Peptidyl-prolyl cis-trans isomerase"/>
    <property type="match status" value="1"/>
</dbReference>
<evidence type="ECO:0000256" key="4">
    <source>
        <dbReference type="ARBA" id="ARBA00023235"/>
    </source>
</evidence>
<dbReference type="GO" id="GO:0006457">
    <property type="term" value="P:protein folding"/>
    <property type="evidence" value="ECO:0007669"/>
    <property type="project" value="InterPro"/>
</dbReference>
<dbReference type="RefSeq" id="WP_126506490.1">
    <property type="nucleotide sequence ID" value="NZ_RXNV01000006.1"/>
</dbReference>
<dbReference type="Pfam" id="PF00254">
    <property type="entry name" value="FKBP_C"/>
    <property type="match status" value="1"/>
</dbReference>
<keyword evidence="7" id="KW-0732">Signal</keyword>
<dbReference type="InterPro" id="IPR001179">
    <property type="entry name" value="PPIase_FKBP_dom"/>
</dbReference>
<dbReference type="GO" id="GO:0003755">
    <property type="term" value="F:peptidyl-prolyl cis-trans isomerase activity"/>
    <property type="evidence" value="ECO:0007669"/>
    <property type="project" value="UniProtKB-UniRule"/>
</dbReference>
<name>A0A431W713_9GAMM</name>
<keyword evidence="3 5" id="KW-0697">Rotamase</keyword>
<organism evidence="9 10">
    <name type="scientific">Shewanella atlantica</name>
    <dbReference type="NCBI Taxonomy" id="271099"/>
    <lineage>
        <taxon>Bacteria</taxon>
        <taxon>Pseudomonadati</taxon>
        <taxon>Pseudomonadota</taxon>
        <taxon>Gammaproteobacteria</taxon>
        <taxon>Alteromonadales</taxon>
        <taxon>Shewanellaceae</taxon>
        <taxon>Shewanella</taxon>
    </lineage>
</organism>
<evidence type="ECO:0000256" key="2">
    <source>
        <dbReference type="ARBA" id="ARBA00006577"/>
    </source>
</evidence>
<feature type="domain" description="PPIase FKBP-type" evidence="8">
    <location>
        <begin position="152"/>
        <end position="237"/>
    </location>
</feature>
<dbReference type="Gene3D" id="1.10.287.460">
    <property type="entry name" value="Peptidyl-prolyl cis-trans isomerase, FKBP-type, N-terminal domain"/>
    <property type="match status" value="1"/>
</dbReference>
<accession>A0A431W713</accession>
<evidence type="ECO:0000313" key="9">
    <source>
        <dbReference type="EMBL" id="RTR31292.1"/>
    </source>
</evidence>
<dbReference type="SUPFAM" id="SSF54534">
    <property type="entry name" value="FKBP-like"/>
    <property type="match status" value="1"/>
</dbReference>
<evidence type="ECO:0000256" key="7">
    <source>
        <dbReference type="SAM" id="SignalP"/>
    </source>
</evidence>
<feature type="signal peptide" evidence="7">
    <location>
        <begin position="1"/>
        <end position="25"/>
    </location>
</feature>
<dbReference type="AlphaFoldDB" id="A0A431W713"/>
<dbReference type="InterPro" id="IPR046357">
    <property type="entry name" value="PPIase_dom_sf"/>
</dbReference>
<dbReference type="PANTHER" id="PTHR43811:SF19">
    <property type="entry name" value="39 KDA FK506-BINDING NUCLEAR PROTEIN"/>
    <property type="match status" value="1"/>
</dbReference>
<keyword evidence="4 5" id="KW-0413">Isomerase</keyword>
<dbReference type="PROSITE" id="PS50059">
    <property type="entry name" value="FKBP_PPIASE"/>
    <property type="match status" value="1"/>
</dbReference>
<evidence type="ECO:0000256" key="6">
    <source>
        <dbReference type="RuleBase" id="RU003915"/>
    </source>
</evidence>
<dbReference type="Gene3D" id="3.10.50.40">
    <property type="match status" value="1"/>
</dbReference>
<evidence type="ECO:0000256" key="1">
    <source>
        <dbReference type="ARBA" id="ARBA00000971"/>
    </source>
</evidence>
<evidence type="ECO:0000256" key="5">
    <source>
        <dbReference type="PROSITE-ProRule" id="PRU00277"/>
    </source>
</evidence>
<dbReference type="Pfam" id="PF01346">
    <property type="entry name" value="FKBP_N"/>
    <property type="match status" value="1"/>
</dbReference>
<dbReference type="Proteomes" id="UP000282060">
    <property type="component" value="Unassembled WGS sequence"/>
</dbReference>
<feature type="chain" id="PRO_5019560995" description="Peptidyl-prolyl cis-trans isomerase" evidence="7">
    <location>
        <begin position="26"/>
        <end position="263"/>
    </location>
</feature>
<comment type="caution">
    <text evidence="9">The sequence shown here is derived from an EMBL/GenBank/DDBJ whole genome shotgun (WGS) entry which is preliminary data.</text>
</comment>
<comment type="similarity">
    <text evidence="2 6">Belongs to the FKBP-type PPIase family.</text>
</comment>
<evidence type="ECO:0000313" key="10">
    <source>
        <dbReference type="Proteomes" id="UP000282060"/>
    </source>
</evidence>
<sequence length="263" mass="28507">MKKFTKSSLAVITGLSLFVSGYSIAADDTSTDVQKQSYSIGASLGKYVSSQIYSQTQLGAEVDVDLVVKGVIDALKGEQKYTDEEVLTFLNQRAEQLNAAREAEDARIALKNMTEGSTYLANNKKSDKVTVTESGLQYEVITMGEGRKANPEDVVTVHYKGLLIDGTEFDNSYERDEPNRFALMSVIEGWQEGITLMPQGSTFKFSIPSELAYGEKQVGIIPPSSTLVFEVELVKVEEPGENSHGMGLSGMGMGGMMGTGKAH</sequence>
<reference evidence="9 10" key="1">
    <citation type="submission" date="2018-12" db="EMBL/GenBank/DDBJ databases">
        <authorList>
            <person name="Yu L."/>
        </authorList>
    </citation>
    <scope>NUCLEOTIDE SEQUENCE [LARGE SCALE GENOMIC DNA]</scope>
    <source>
        <strain evidence="9 10">HAW-EB5</strain>
    </source>
</reference>
<dbReference type="InterPro" id="IPR036944">
    <property type="entry name" value="PPIase_FKBP_N_sf"/>
</dbReference>
<dbReference type="EMBL" id="RXNV01000006">
    <property type="protein sequence ID" value="RTR31292.1"/>
    <property type="molecule type" value="Genomic_DNA"/>
</dbReference>
<evidence type="ECO:0000259" key="8">
    <source>
        <dbReference type="PROSITE" id="PS50059"/>
    </source>
</evidence>
<gene>
    <name evidence="9" type="ORF">EKG39_14620</name>
</gene>
<dbReference type="EC" id="5.2.1.8" evidence="6"/>
<dbReference type="PANTHER" id="PTHR43811">
    <property type="entry name" value="FKBP-TYPE PEPTIDYL-PROLYL CIS-TRANS ISOMERASE FKPA"/>
    <property type="match status" value="1"/>
</dbReference>
<dbReference type="OrthoDB" id="9814548at2"/>
<keyword evidence="10" id="KW-1185">Reference proteome</keyword>
<evidence type="ECO:0000256" key="3">
    <source>
        <dbReference type="ARBA" id="ARBA00023110"/>
    </source>
</evidence>
<comment type="catalytic activity">
    <reaction evidence="1 5 6">
        <text>[protein]-peptidylproline (omega=180) = [protein]-peptidylproline (omega=0)</text>
        <dbReference type="Rhea" id="RHEA:16237"/>
        <dbReference type="Rhea" id="RHEA-COMP:10747"/>
        <dbReference type="Rhea" id="RHEA-COMP:10748"/>
        <dbReference type="ChEBI" id="CHEBI:83833"/>
        <dbReference type="ChEBI" id="CHEBI:83834"/>
        <dbReference type="EC" id="5.2.1.8"/>
    </reaction>
</comment>
<protein>
    <recommendedName>
        <fullName evidence="6">Peptidyl-prolyl cis-trans isomerase</fullName>
        <ecNumber evidence="6">5.2.1.8</ecNumber>
    </recommendedName>
</protein>
<dbReference type="InterPro" id="IPR000774">
    <property type="entry name" value="PPIase_FKBP_N"/>
</dbReference>
<proteinExistence type="inferred from homology"/>